<evidence type="ECO:0000313" key="3">
    <source>
        <dbReference type="Proteomes" id="UP000007319"/>
    </source>
</evidence>
<keyword evidence="2" id="KW-0614">Plasmid</keyword>
<dbReference type="AlphaFoldDB" id="A0A9P1JY58"/>
<protein>
    <recommendedName>
        <fullName evidence="1">Phage head morphogenesis domain-containing protein</fullName>
    </recommendedName>
</protein>
<dbReference type="RefSeq" id="WP_014242330.1">
    <property type="nucleotide sequence ID" value="NC_016618.1"/>
</dbReference>
<dbReference type="KEGG" id="abs:AZOBR_p270192"/>
<organism evidence="2 3">
    <name type="scientific">Azospirillum baldaniorum</name>
    <dbReference type="NCBI Taxonomy" id="1064539"/>
    <lineage>
        <taxon>Bacteria</taxon>
        <taxon>Pseudomonadati</taxon>
        <taxon>Pseudomonadota</taxon>
        <taxon>Alphaproteobacteria</taxon>
        <taxon>Rhodospirillales</taxon>
        <taxon>Azospirillaceae</taxon>
        <taxon>Azospirillum</taxon>
    </lineage>
</organism>
<dbReference type="Pfam" id="PF04233">
    <property type="entry name" value="Phage_Mu_F"/>
    <property type="match status" value="1"/>
</dbReference>
<name>A0A9P1JY58_9PROT</name>
<dbReference type="Proteomes" id="UP000007319">
    <property type="component" value="Plasmid AZOBR_p2"/>
</dbReference>
<proteinExistence type="predicted"/>
<accession>A0A9P1JY58</accession>
<feature type="domain" description="Phage head morphogenesis" evidence="1">
    <location>
        <begin position="149"/>
        <end position="261"/>
    </location>
</feature>
<dbReference type="NCBIfam" id="TIGR01641">
    <property type="entry name" value="phageSPP1_gp7"/>
    <property type="match status" value="1"/>
</dbReference>
<sequence length="348" mass="38750">MATFNELLADTLRVRTLRLLRVDAGQRKEIIGRLRSLQQNLLGELAKADFGTRPDLQQARIDALLVNATELIRETYAGIRTWSKSQLRELAEIEAAFAKSTLNRTARTEIASRDVPAATLDILATQVAIDGSPAEAWWAKQAGDFRARFADLIVQGVPAGRKIDDLVKDTRKLGEMSRRNAEALVRTAVQKVANDARIESFRANRDIIKGIMQLSTLDGRTTVTCAAYSNATWDLDFNPIPPTKLPWNGGPPRHFNCRSTTTPITKSFRELGIDADELEPGVRASMDGDVPADLSFDDWLKSKDKSFQDDLLGVGKADLWRRGKLSMADLLDEQGRELTLAELKQRYS</sequence>
<gene>
    <name evidence="2" type="ORF">AZOBR_p270192</name>
</gene>
<dbReference type="InterPro" id="IPR017029">
    <property type="entry name" value="Phage_head_put"/>
</dbReference>
<evidence type="ECO:0000313" key="2">
    <source>
        <dbReference type="EMBL" id="CCD01996.1"/>
    </source>
</evidence>
<keyword evidence="3" id="KW-1185">Reference proteome</keyword>
<evidence type="ECO:0000259" key="1">
    <source>
        <dbReference type="Pfam" id="PF04233"/>
    </source>
</evidence>
<dbReference type="EMBL" id="HE577329">
    <property type="protein sequence ID" value="CCD01996.1"/>
    <property type="molecule type" value="Genomic_DNA"/>
</dbReference>
<reference evidence="2 3" key="1">
    <citation type="journal article" date="2011" name="PLoS Genet.">
        <title>Azospirillum genomes reveal transition of bacteria from aquatic to terrestrial environments.</title>
        <authorList>
            <person name="Wisniewski-Dye F."/>
            <person name="Borziak K."/>
            <person name="Khalsa-Moyers G."/>
            <person name="Alexandre G."/>
            <person name="Sukharnikov L.O."/>
            <person name="Wuichet K."/>
            <person name="Hurst G.B."/>
            <person name="McDonald W.H."/>
            <person name="Robertson J.S."/>
            <person name="Barbe V."/>
            <person name="Calteau A."/>
            <person name="Rouy Z."/>
            <person name="Mangenot S."/>
            <person name="Prigent-Combaret C."/>
            <person name="Normand P."/>
            <person name="Boyer M."/>
            <person name="Siguier P."/>
            <person name="Dessaux Y."/>
            <person name="Elmerich C."/>
            <person name="Condemine G."/>
            <person name="Krishnen G."/>
            <person name="Kennedy I."/>
            <person name="Paterson A.H."/>
            <person name="Gonzalez V."/>
            <person name="Mavingui P."/>
            <person name="Zhulin I.B."/>
        </authorList>
    </citation>
    <scope>NUCLEOTIDE SEQUENCE [LARGE SCALE GENOMIC DNA]</scope>
    <source>
        <strain evidence="2 3">Sp245</strain>
    </source>
</reference>
<dbReference type="PIRSF" id="PIRSF034565">
    <property type="entry name" value="UCP034565"/>
    <property type="match status" value="1"/>
</dbReference>
<geneLocation type="plasmid" evidence="2 3">
    <name>AZOBR_p2</name>
</geneLocation>
<dbReference type="InterPro" id="IPR006528">
    <property type="entry name" value="Phage_head_morphogenesis_dom"/>
</dbReference>